<dbReference type="KEGG" id="ppac:PAP_05130"/>
<feature type="transmembrane region" description="Helical" evidence="7">
    <location>
        <begin position="164"/>
        <end position="189"/>
    </location>
</feature>
<keyword evidence="6 7" id="KW-0472">Membrane</keyword>
<evidence type="ECO:0000259" key="8">
    <source>
        <dbReference type="PROSITE" id="PS50928"/>
    </source>
</evidence>
<dbReference type="Gene3D" id="1.10.3720.10">
    <property type="entry name" value="MetI-like"/>
    <property type="match status" value="1"/>
</dbReference>
<dbReference type="SUPFAM" id="SSF161098">
    <property type="entry name" value="MetI-like"/>
    <property type="match status" value="1"/>
</dbReference>
<dbReference type="STRING" id="1343739.PAP_05130"/>
<dbReference type="PANTHER" id="PTHR43005">
    <property type="entry name" value="BLR7065 PROTEIN"/>
    <property type="match status" value="1"/>
</dbReference>
<proteinExistence type="inferred from homology"/>
<keyword evidence="4 7" id="KW-0812">Transmembrane</keyword>
<dbReference type="InterPro" id="IPR035906">
    <property type="entry name" value="MetI-like_sf"/>
</dbReference>
<protein>
    <submittedName>
        <fullName evidence="9">ABC transporter permease</fullName>
    </submittedName>
</protein>
<evidence type="ECO:0000256" key="7">
    <source>
        <dbReference type="RuleBase" id="RU363032"/>
    </source>
</evidence>
<dbReference type="AlphaFoldDB" id="A0A075LTZ2"/>
<organism evidence="9 10">
    <name type="scientific">Palaeococcus pacificus DY20341</name>
    <dbReference type="NCBI Taxonomy" id="1343739"/>
    <lineage>
        <taxon>Archaea</taxon>
        <taxon>Methanobacteriati</taxon>
        <taxon>Methanobacteriota</taxon>
        <taxon>Thermococci</taxon>
        <taxon>Thermococcales</taxon>
        <taxon>Thermococcaceae</taxon>
        <taxon>Palaeococcus</taxon>
    </lineage>
</organism>
<sequence>MRKPRMSLTPIFFLLPALALMLPFVIYPIFKTIYFSFLSPDGNFVGLKNYFQVLGSSDIVNLDRFPSSSPPWGALIHNFVWILIHLPITVFLGLLLALLLRREEVKGSSIIKSIVFLGMVIPMIVGGIIIRFLFEKGVGVIPTIFNLFGFESLYKTWTAYPDTALFAVILGSIWLWTGFSMLMYSAGLAAIPKDYYEAAIIDGASPIQIFFYVTFPLLKPVTMVVVSMTLLWELKIFDIVYVATGGGPGGASTVLAIQMWNYFARQLNYNYSAVVAVLLTLLTMIPALWLFRRGRE</sequence>
<dbReference type="OrthoDB" id="45815at2157"/>
<feature type="transmembrane region" description="Helical" evidence="7">
    <location>
        <begin position="209"/>
        <end position="232"/>
    </location>
</feature>
<evidence type="ECO:0000313" key="9">
    <source>
        <dbReference type="EMBL" id="AIF69437.1"/>
    </source>
</evidence>
<evidence type="ECO:0000256" key="2">
    <source>
        <dbReference type="ARBA" id="ARBA00022448"/>
    </source>
</evidence>
<reference evidence="10" key="1">
    <citation type="submission" date="2013-06" db="EMBL/GenBank/DDBJ databases">
        <title>Complete Genome Sequence of Hyperthermophilic Palaeococcus pacificus DY20341T, Isolated from a Deep-Sea Hydrothermal Sediments.</title>
        <authorList>
            <person name="Zeng X."/>
            <person name="Shao Z."/>
        </authorList>
    </citation>
    <scope>NUCLEOTIDE SEQUENCE [LARGE SCALE GENOMIC DNA]</scope>
    <source>
        <strain evidence="10">DY20341</strain>
    </source>
</reference>
<keyword evidence="3" id="KW-1003">Cell membrane</keyword>
<feature type="transmembrane region" description="Helical" evidence="7">
    <location>
        <begin position="12"/>
        <end position="30"/>
    </location>
</feature>
<dbReference type="GO" id="GO:0055085">
    <property type="term" value="P:transmembrane transport"/>
    <property type="evidence" value="ECO:0007669"/>
    <property type="project" value="InterPro"/>
</dbReference>
<reference evidence="9 10" key="2">
    <citation type="journal article" date="2015" name="Genome Announc.">
        <title>Complete Genome Sequence of Hyperthermophilic Piezophilic Archaeon Palaeococcus pacificus DY20341T, Isolated from Deep-Sea Hydrothermal Sediments.</title>
        <authorList>
            <person name="Zeng X."/>
            <person name="Jebbar M."/>
            <person name="Shao Z."/>
        </authorList>
    </citation>
    <scope>NUCLEOTIDE SEQUENCE [LARGE SCALE GENOMIC DNA]</scope>
    <source>
        <strain evidence="9 10">DY20341</strain>
    </source>
</reference>
<evidence type="ECO:0000256" key="1">
    <source>
        <dbReference type="ARBA" id="ARBA00004651"/>
    </source>
</evidence>
<dbReference type="SUPFAM" id="SSF160964">
    <property type="entry name" value="MalF N-terminal region-like"/>
    <property type="match status" value="1"/>
</dbReference>
<keyword evidence="5 7" id="KW-1133">Transmembrane helix</keyword>
<comment type="similarity">
    <text evidence="7">Belongs to the binding-protein-dependent transport system permease family.</text>
</comment>
<evidence type="ECO:0000313" key="10">
    <source>
        <dbReference type="Proteomes" id="UP000027981"/>
    </source>
</evidence>
<dbReference type="EMBL" id="CP006019">
    <property type="protein sequence ID" value="AIF69437.1"/>
    <property type="molecule type" value="Genomic_DNA"/>
</dbReference>
<keyword evidence="2 7" id="KW-0813">Transport</keyword>
<evidence type="ECO:0000256" key="5">
    <source>
        <dbReference type="ARBA" id="ARBA00022989"/>
    </source>
</evidence>
<dbReference type="Proteomes" id="UP000027981">
    <property type="component" value="Chromosome"/>
</dbReference>
<dbReference type="PROSITE" id="PS50928">
    <property type="entry name" value="ABC_TM1"/>
    <property type="match status" value="1"/>
</dbReference>
<dbReference type="InterPro" id="IPR000515">
    <property type="entry name" value="MetI-like"/>
</dbReference>
<evidence type="ECO:0000256" key="3">
    <source>
        <dbReference type="ARBA" id="ARBA00022475"/>
    </source>
</evidence>
<dbReference type="HOGENOM" id="CLU_016047_0_0_2"/>
<comment type="subcellular location">
    <subcellularLocation>
        <location evidence="1 7">Cell membrane</location>
        <topology evidence="1 7">Multi-pass membrane protein</topology>
    </subcellularLocation>
</comment>
<dbReference type="eggNOG" id="arCOG00157">
    <property type="taxonomic scope" value="Archaea"/>
</dbReference>
<dbReference type="RefSeq" id="WP_048164995.1">
    <property type="nucleotide sequence ID" value="NZ_CP006019.1"/>
</dbReference>
<feature type="domain" description="ABC transmembrane type-1" evidence="8">
    <location>
        <begin position="75"/>
        <end position="290"/>
    </location>
</feature>
<accession>A0A075LTZ2</accession>
<dbReference type="CDD" id="cd06261">
    <property type="entry name" value="TM_PBP2"/>
    <property type="match status" value="1"/>
</dbReference>
<dbReference type="Pfam" id="PF00528">
    <property type="entry name" value="BPD_transp_1"/>
    <property type="match status" value="1"/>
</dbReference>
<feature type="transmembrane region" description="Helical" evidence="7">
    <location>
        <begin position="269"/>
        <end position="291"/>
    </location>
</feature>
<feature type="transmembrane region" description="Helical" evidence="7">
    <location>
        <begin position="113"/>
        <end position="134"/>
    </location>
</feature>
<evidence type="ECO:0000256" key="6">
    <source>
        <dbReference type="ARBA" id="ARBA00023136"/>
    </source>
</evidence>
<name>A0A075LTZ2_9EURY</name>
<feature type="transmembrane region" description="Helical" evidence="7">
    <location>
        <begin position="79"/>
        <end position="101"/>
    </location>
</feature>
<evidence type="ECO:0000256" key="4">
    <source>
        <dbReference type="ARBA" id="ARBA00022692"/>
    </source>
</evidence>
<dbReference type="GO" id="GO:0005886">
    <property type="term" value="C:plasma membrane"/>
    <property type="evidence" value="ECO:0007669"/>
    <property type="project" value="UniProtKB-SubCell"/>
</dbReference>
<keyword evidence="10" id="KW-1185">Reference proteome</keyword>
<dbReference type="GeneID" id="24842150"/>
<dbReference type="PANTHER" id="PTHR43005:SF1">
    <property type="entry name" value="SPERMIDINE_PUTRESCINE TRANSPORT SYSTEM PERMEASE PROTEIN"/>
    <property type="match status" value="1"/>
</dbReference>
<gene>
    <name evidence="9" type="ORF">PAP_05130</name>
</gene>